<reference evidence="1 2" key="1">
    <citation type="journal article" date="2014" name="Genome Announc.">
        <title>Complete Genome Sequence of Mycoplasma ovis Strain Michigan, a Hemoplasma of Sheep with Two Distinct 16S rRNA Genes.</title>
        <authorList>
            <person name="Deshuillers P.L."/>
            <person name="Santos A.P."/>
            <person name="do Nascimento N.C."/>
            <person name="Hampel J.A."/>
            <person name="Bergin I.L."/>
            <person name="Dyson M.C."/>
            <person name="Messick J.B."/>
        </authorList>
    </citation>
    <scope>NUCLEOTIDE SEQUENCE [LARGE SCALE GENOMIC DNA]</scope>
    <source>
        <strain evidence="1 2">Michigan</strain>
    </source>
</reference>
<organism evidence="1 2">
    <name type="scientific">Mycoplasma ovis str. Michigan</name>
    <dbReference type="NCBI Taxonomy" id="1415773"/>
    <lineage>
        <taxon>Bacteria</taxon>
        <taxon>Bacillati</taxon>
        <taxon>Mycoplasmatota</taxon>
        <taxon>Mollicutes</taxon>
        <taxon>Mycoplasmataceae</taxon>
        <taxon>Mycoplasma</taxon>
    </lineage>
</organism>
<keyword evidence="2" id="KW-1185">Reference proteome</keyword>
<evidence type="ECO:0000313" key="1">
    <source>
        <dbReference type="EMBL" id="AHC40453.1"/>
    </source>
</evidence>
<gene>
    <name evidence="1" type="ORF">OVS_03520</name>
</gene>
<accession>A0ABM5P1V9</accession>
<evidence type="ECO:0000313" key="2">
    <source>
        <dbReference type="Proteomes" id="UP000018745"/>
    </source>
</evidence>
<dbReference type="EMBL" id="CP006935">
    <property type="protein sequence ID" value="AHC40453.1"/>
    <property type="molecule type" value="Genomic_DNA"/>
</dbReference>
<sequence>MKQKCYKLFASVKDGAELLVCPPPIVEEGSTVNNPIFWLRLSESTRKRKTYTKVKSLNAQVLNNGVKGIKVIFTTYGEPKSKEITMSLGYVPIFGIAQDKLDKLNNKELSSTCKLDNTGNTKPTLSCGEYAQPLPYKQIYPIPVH</sequence>
<name>A0ABM5P1V9_9MOLU</name>
<dbReference type="Proteomes" id="UP000018745">
    <property type="component" value="Chromosome"/>
</dbReference>
<proteinExistence type="predicted"/>
<protein>
    <submittedName>
        <fullName evidence="1">Uncharacterized protein</fullName>
    </submittedName>
</protein>